<dbReference type="InterPro" id="IPR006342">
    <property type="entry name" value="FkbM_mtfrase"/>
</dbReference>
<sequence length="269" mass="29781">MDLQSDWGKYRPTTKGDFISRLISMGLSRGSVRKKLYSYWVKSFGPIIDCEIRGIKYRLKVDDNLTDKKLFFSRAEKDNEEIDFLSEACSGKTFVDIGANIGYYSLTLAKQGASRVAAVEPNPEAIGRLNYNIKINGFDSKVSVAPFGAADGESFELDVSGNLGIASICNENKGEKTIKIQTKPLIEILAELKVESIGGLKIDIEGAEDKALAPFLKAAENKLLPEAIVLELAHKNCWQEDLQDMLVKSGYNLVRKTNGNGLYKKNKTQ</sequence>
<proteinExistence type="predicted"/>
<dbReference type="OrthoDB" id="261740at2"/>
<dbReference type="GO" id="GO:0032259">
    <property type="term" value="P:methylation"/>
    <property type="evidence" value="ECO:0007669"/>
    <property type="project" value="UniProtKB-KW"/>
</dbReference>
<dbReference type="InterPro" id="IPR029063">
    <property type="entry name" value="SAM-dependent_MTases_sf"/>
</dbReference>
<accession>A0A1Q2HPB4</accession>
<dbReference type="NCBIfam" id="TIGR01444">
    <property type="entry name" value="fkbM_fam"/>
    <property type="match status" value="1"/>
</dbReference>
<dbReference type="KEGG" id="pbu:L21SP3_01100"/>
<dbReference type="PANTHER" id="PTHR34203">
    <property type="entry name" value="METHYLTRANSFERASE, FKBM FAMILY PROTEIN"/>
    <property type="match status" value="1"/>
</dbReference>
<dbReference type="SUPFAM" id="SSF53335">
    <property type="entry name" value="S-adenosyl-L-methionine-dependent methyltransferases"/>
    <property type="match status" value="1"/>
</dbReference>
<gene>
    <name evidence="2" type="ORF">L21SP3_01100</name>
</gene>
<name>A0A1Q2HPB4_9BACT</name>
<dbReference type="Gene3D" id="3.40.50.150">
    <property type="entry name" value="Vaccinia Virus protein VP39"/>
    <property type="match status" value="1"/>
</dbReference>
<dbReference type="CDD" id="cd02440">
    <property type="entry name" value="AdoMet_MTases"/>
    <property type="match status" value="1"/>
</dbReference>
<dbReference type="AlphaFoldDB" id="A0A1Q2HPB4"/>
<organism evidence="2 3">
    <name type="scientific">Sedimentisphaera cyanobacteriorum</name>
    <dbReference type="NCBI Taxonomy" id="1940790"/>
    <lineage>
        <taxon>Bacteria</taxon>
        <taxon>Pseudomonadati</taxon>
        <taxon>Planctomycetota</taxon>
        <taxon>Phycisphaerae</taxon>
        <taxon>Sedimentisphaerales</taxon>
        <taxon>Sedimentisphaeraceae</taxon>
        <taxon>Sedimentisphaera</taxon>
    </lineage>
</organism>
<evidence type="ECO:0000313" key="2">
    <source>
        <dbReference type="EMBL" id="AQQ09297.1"/>
    </source>
</evidence>
<dbReference type="EMBL" id="CP019633">
    <property type="protein sequence ID" value="AQQ09297.1"/>
    <property type="molecule type" value="Genomic_DNA"/>
</dbReference>
<keyword evidence="3" id="KW-1185">Reference proteome</keyword>
<feature type="domain" description="Methyltransferase FkbM" evidence="1">
    <location>
        <begin position="96"/>
        <end position="234"/>
    </location>
</feature>
<reference evidence="3" key="1">
    <citation type="submission" date="2017-02" db="EMBL/GenBank/DDBJ databases">
        <title>Comparative genomics and description of representatives of a novel lineage of planctomycetes thriving in anoxic sediments.</title>
        <authorList>
            <person name="Spring S."/>
            <person name="Bunk B."/>
            <person name="Sproer C."/>
            <person name="Klenk H.-P."/>
        </authorList>
    </citation>
    <scope>NUCLEOTIDE SEQUENCE [LARGE SCALE GENOMIC DNA]</scope>
    <source>
        <strain evidence="3">L21-RPul-D3</strain>
    </source>
</reference>
<dbReference type="Proteomes" id="UP000188273">
    <property type="component" value="Chromosome"/>
</dbReference>
<keyword evidence="2" id="KW-0808">Transferase</keyword>
<protein>
    <submittedName>
        <fullName evidence="2">Methyltransferase, FkbM family</fullName>
    </submittedName>
</protein>
<keyword evidence="2" id="KW-0489">Methyltransferase</keyword>
<evidence type="ECO:0000259" key="1">
    <source>
        <dbReference type="Pfam" id="PF05050"/>
    </source>
</evidence>
<dbReference type="Pfam" id="PF05050">
    <property type="entry name" value="Methyltransf_21"/>
    <property type="match status" value="1"/>
</dbReference>
<dbReference type="RefSeq" id="WP_077539868.1">
    <property type="nucleotide sequence ID" value="NZ_CP019633.1"/>
</dbReference>
<dbReference type="InterPro" id="IPR052514">
    <property type="entry name" value="SAM-dependent_MTase"/>
</dbReference>
<evidence type="ECO:0000313" key="3">
    <source>
        <dbReference type="Proteomes" id="UP000188273"/>
    </source>
</evidence>
<dbReference type="GO" id="GO:0008168">
    <property type="term" value="F:methyltransferase activity"/>
    <property type="evidence" value="ECO:0007669"/>
    <property type="project" value="UniProtKB-KW"/>
</dbReference>
<dbReference type="PANTHER" id="PTHR34203:SF15">
    <property type="entry name" value="SLL1173 PROTEIN"/>
    <property type="match status" value="1"/>
</dbReference>
<dbReference type="STRING" id="1940790.L21SP3_01100"/>